<evidence type="ECO:0000313" key="2">
    <source>
        <dbReference type="EMBL" id="EGD93179.1"/>
    </source>
</evidence>
<reference evidence="3" key="1">
    <citation type="journal article" date="2012" name="MBio">
        <title>Comparative genome analysis of Trichophyton rubrum and related dermatophytes reveals candidate genes involved in infection.</title>
        <authorList>
            <person name="Martinez D.A."/>
            <person name="Oliver B.G."/>
            <person name="Graeser Y."/>
            <person name="Goldberg J.M."/>
            <person name="Li W."/>
            <person name="Martinez-Rossi N.M."/>
            <person name="Monod M."/>
            <person name="Shelest E."/>
            <person name="Barton R.C."/>
            <person name="Birch E."/>
            <person name="Brakhage A.A."/>
            <person name="Chen Z."/>
            <person name="Gurr S.J."/>
            <person name="Heiman D."/>
            <person name="Heitman J."/>
            <person name="Kosti I."/>
            <person name="Rossi A."/>
            <person name="Saif S."/>
            <person name="Samalova M."/>
            <person name="Saunders C.W."/>
            <person name="Shea T."/>
            <person name="Summerbell R.C."/>
            <person name="Xu J."/>
            <person name="Young S."/>
            <person name="Zeng Q."/>
            <person name="Birren B.W."/>
            <person name="Cuomo C.A."/>
            <person name="White T.C."/>
        </authorList>
    </citation>
    <scope>NUCLEOTIDE SEQUENCE [LARGE SCALE GENOMIC DNA]</scope>
    <source>
        <strain evidence="3">CBS 112818</strain>
    </source>
</reference>
<name>F2RPC3_TRIT1</name>
<feature type="compositionally biased region" description="Basic and acidic residues" evidence="1">
    <location>
        <begin position="11"/>
        <end position="22"/>
    </location>
</feature>
<dbReference type="AlphaFoldDB" id="F2RPC3"/>
<accession>F2RPC3</accession>
<dbReference type="HOGENOM" id="CLU_2470690_0_0_1"/>
<keyword evidence="3" id="KW-1185">Reference proteome</keyword>
<evidence type="ECO:0000313" key="3">
    <source>
        <dbReference type="Proteomes" id="UP000009172"/>
    </source>
</evidence>
<evidence type="ECO:0000256" key="1">
    <source>
        <dbReference type="SAM" id="MobiDB-lite"/>
    </source>
</evidence>
<proteinExistence type="predicted"/>
<gene>
    <name evidence="2" type="ORF">TESG_00732</name>
</gene>
<feature type="compositionally biased region" description="Polar residues" evidence="1">
    <location>
        <begin position="1"/>
        <end position="10"/>
    </location>
</feature>
<feature type="region of interest" description="Disordered" evidence="1">
    <location>
        <begin position="1"/>
        <end position="22"/>
    </location>
</feature>
<dbReference type="EMBL" id="GG698478">
    <property type="protein sequence ID" value="EGD93179.1"/>
    <property type="molecule type" value="Genomic_DNA"/>
</dbReference>
<protein>
    <submittedName>
        <fullName evidence="2">Uncharacterized protein</fullName>
    </submittedName>
</protein>
<dbReference type="Proteomes" id="UP000009172">
    <property type="component" value="Unassembled WGS sequence"/>
</dbReference>
<organism evidence="2 3">
    <name type="scientific">Trichophyton tonsurans (strain CBS 112818)</name>
    <name type="common">Scalp ringworm fungus</name>
    <dbReference type="NCBI Taxonomy" id="647933"/>
    <lineage>
        <taxon>Eukaryota</taxon>
        <taxon>Fungi</taxon>
        <taxon>Dikarya</taxon>
        <taxon>Ascomycota</taxon>
        <taxon>Pezizomycotina</taxon>
        <taxon>Eurotiomycetes</taxon>
        <taxon>Eurotiomycetidae</taxon>
        <taxon>Onygenales</taxon>
        <taxon>Arthrodermataceae</taxon>
        <taxon>Trichophyton</taxon>
    </lineage>
</organism>
<sequence>MSNDQTTQSEQRAHGMTRGEERIVPCPSIHFAQVIFHMSGFPDVEERASESREGKATTVPQPVALQHLQEECTDSKAANGLCRDPMIN</sequence>